<keyword evidence="1" id="KW-0812">Transmembrane</keyword>
<keyword evidence="1" id="KW-1133">Transmembrane helix</keyword>
<keyword evidence="1" id="KW-0472">Membrane</keyword>
<name>B4VHE9_9CYAN</name>
<dbReference type="AlphaFoldDB" id="B4VHE9"/>
<dbReference type="RefSeq" id="WP_006098145.1">
    <property type="nucleotide sequence ID" value="NZ_DS989841.1"/>
</dbReference>
<dbReference type="STRING" id="118168.MC7420_7322"/>
<feature type="transmembrane region" description="Helical" evidence="1">
    <location>
        <begin position="89"/>
        <end position="106"/>
    </location>
</feature>
<evidence type="ECO:0000313" key="2">
    <source>
        <dbReference type="EMBL" id="EDX78669.1"/>
    </source>
</evidence>
<protein>
    <submittedName>
        <fullName evidence="2">Uncharacterized protein</fullName>
    </submittedName>
</protein>
<accession>B4VHE9</accession>
<organism evidence="2 3">
    <name type="scientific">Coleofasciculus chthonoplastes PCC 7420</name>
    <dbReference type="NCBI Taxonomy" id="118168"/>
    <lineage>
        <taxon>Bacteria</taxon>
        <taxon>Bacillati</taxon>
        <taxon>Cyanobacteriota</taxon>
        <taxon>Cyanophyceae</taxon>
        <taxon>Coleofasciculales</taxon>
        <taxon>Coleofasciculaceae</taxon>
        <taxon>Coleofasciculus</taxon>
    </lineage>
</organism>
<feature type="transmembrane region" description="Helical" evidence="1">
    <location>
        <begin position="118"/>
        <end position="141"/>
    </location>
</feature>
<gene>
    <name evidence="2" type="ORF">MC7420_7322</name>
</gene>
<dbReference type="HOGENOM" id="CLU_119239_1_0_3"/>
<sequence>MNSSFDPTDAERLESLKAAILGGLSLALTYCAIALLHSLLLSTPSPALSLLDVPANLTLLIKVAIAFLSGFLFGVTYRYAIRDDQNPQLKAGVVLAFGLVRGLAVIEGQPDITDTVWVWGILVIESLIEFAIAGFTLDWAIQRRWVKPFTSN</sequence>
<dbReference type="PANTHER" id="PTHR36383:SF1">
    <property type="entry name" value="PROTEIN, PUTATIVE-RELATED"/>
    <property type="match status" value="1"/>
</dbReference>
<dbReference type="eggNOG" id="ENOG503305C">
    <property type="taxonomic scope" value="Bacteria"/>
</dbReference>
<dbReference type="PANTHER" id="PTHR36383">
    <property type="entry name" value="OS09G0529350 PROTEIN"/>
    <property type="match status" value="1"/>
</dbReference>
<keyword evidence="3" id="KW-1185">Reference proteome</keyword>
<dbReference type="Proteomes" id="UP000003835">
    <property type="component" value="Unassembled WGS sequence"/>
</dbReference>
<reference evidence="2 3" key="1">
    <citation type="submission" date="2008-07" db="EMBL/GenBank/DDBJ databases">
        <authorList>
            <person name="Tandeau de Marsac N."/>
            <person name="Ferriera S."/>
            <person name="Johnson J."/>
            <person name="Kravitz S."/>
            <person name="Beeson K."/>
            <person name="Sutton G."/>
            <person name="Rogers Y.-H."/>
            <person name="Friedman R."/>
            <person name="Frazier M."/>
            <person name="Venter J.C."/>
        </authorList>
    </citation>
    <scope>NUCLEOTIDE SEQUENCE [LARGE SCALE GENOMIC DNA]</scope>
    <source>
        <strain evidence="2 3">PCC 7420</strain>
    </source>
</reference>
<dbReference type="EMBL" id="DS989841">
    <property type="protein sequence ID" value="EDX78669.1"/>
    <property type="molecule type" value="Genomic_DNA"/>
</dbReference>
<evidence type="ECO:0000256" key="1">
    <source>
        <dbReference type="SAM" id="Phobius"/>
    </source>
</evidence>
<evidence type="ECO:0000313" key="3">
    <source>
        <dbReference type="Proteomes" id="UP000003835"/>
    </source>
</evidence>
<feature type="transmembrane region" description="Helical" evidence="1">
    <location>
        <begin position="20"/>
        <end position="39"/>
    </location>
</feature>
<dbReference type="OrthoDB" id="465452at2"/>
<proteinExistence type="predicted"/>
<feature type="transmembrane region" description="Helical" evidence="1">
    <location>
        <begin position="59"/>
        <end position="77"/>
    </location>
</feature>